<protein>
    <submittedName>
        <fullName evidence="1">Uncharacterized protein</fullName>
    </submittedName>
</protein>
<dbReference type="AlphaFoldDB" id="A0A5B8XWM7"/>
<keyword evidence="2" id="KW-1185">Reference proteome</keyword>
<reference evidence="1 2" key="1">
    <citation type="submission" date="2019-08" db="EMBL/GenBank/DDBJ databases">
        <authorList>
            <person name="Liang Q."/>
        </authorList>
    </citation>
    <scope>NUCLEOTIDE SEQUENCE [LARGE SCALE GENOMIC DNA]</scope>
    <source>
        <strain evidence="1 2">V1718</strain>
    </source>
</reference>
<organism evidence="1 2">
    <name type="scientific">Microvenator marinus</name>
    <dbReference type="NCBI Taxonomy" id="2600177"/>
    <lineage>
        <taxon>Bacteria</taxon>
        <taxon>Deltaproteobacteria</taxon>
        <taxon>Bradymonadales</taxon>
        <taxon>Microvenatoraceae</taxon>
        <taxon>Microvenator</taxon>
    </lineage>
</organism>
<dbReference type="OrthoDB" id="272671at2"/>
<dbReference type="RefSeq" id="WP_146963288.1">
    <property type="nucleotide sequence ID" value="NZ_CP042467.1"/>
</dbReference>
<dbReference type="Proteomes" id="UP000321595">
    <property type="component" value="Chromosome"/>
</dbReference>
<dbReference type="EMBL" id="CP042467">
    <property type="protein sequence ID" value="QED29995.1"/>
    <property type="molecule type" value="Genomic_DNA"/>
</dbReference>
<proteinExistence type="predicted"/>
<gene>
    <name evidence="1" type="ORF">FRD01_22725</name>
</gene>
<dbReference type="KEGG" id="bbae:FRD01_22725"/>
<evidence type="ECO:0000313" key="2">
    <source>
        <dbReference type="Proteomes" id="UP000321595"/>
    </source>
</evidence>
<name>A0A5B8XWM7_9DELT</name>
<evidence type="ECO:0000313" key="1">
    <source>
        <dbReference type="EMBL" id="QED29995.1"/>
    </source>
</evidence>
<sequence>MKNGIAEELASHLAHLGRSQGVPFFQGELWLLSQPALKEDLSQLALALRQKTLPDAQRLGSLVGAREVLKVDGGRLGRWSYQLKVLKTSKELPKLIEAGTAPLKRYHNVDIGALLGQIEDSLDVLKIAHKDRENSQLTLLDESGLDQSLKTLSRVFNNDHKVDAKVRQISEELDWIARFLVRVSLIFGIDTSRNILESIFSDDIPESADRLVTIPLHHPGISLPGLNQFDWSHVKSLNSILSEIPSARLAEIWPVLRQHTSLLTVWFGPRLLKSTLSARHLNFVAETPSLHQDSLGLRQDENTLEKYLSFLMQLDKDLLEKLDLESGWLRRLFESGSAPEQTLALTRSLRSQESGPLLAARLHALSNATGQGSPIKRALNRWETVGKHADLSLLEQLGNTPENEDLLNEYLHFRSLAGESECPSKNLLKILGQPDRLKARKRAKNLIRRSIEELKARSLNRVLDMATCELIEQITGQTLNTSELTEELRLALAVSQNAELDPTLFRDFLCASITKTPARDLPLNAAWMKASPLGERLELWAEGFRTDVAVLGERLTISTETSYLMAAQMGTMAQTCLSLENGEHAMSALINALDINKHVVYVTRTSGERIARKLIALSQSHRVIGYELYSTAPNLSKELKVAVDTAIRSFVTHCKLDLAAEGKPTQIHGPRRLWYDDGLTKWTPEEPEEDSLFPEKSLDAQVEEAFLSGREEADIELLNSVAWRQRRPWDALAAAELLKLDATRAMRWFDANGDYWSPPPHLTQIIWYHPGFSPKQRVELIEKTCTNTLRGLHFARQDCPIDRGIIQALGERHLRVFSKLVGESKAEDFCGFFYDIDLFVALPFKLLVSLISKSFEIRKDFNTRDIYWSLGSTSEGNILMRQARVLQHCWVLDPDTKSLMKALRSAKHFELVWVYAHILRELDPIPGAANVLKRHLEAYSRNPGDKEWLSALVEDALAAQTSQSTPPKERTPFQHLQVAVRGPKRLETLREFAKSELTPGTSLTLWLGAGDLASALTQEEATKLGRGVSEFASPLYYRRHQVEVMLLWCSEQGDMADTVEDLQILSGIWDEEHVEETGPQAIVDCLAHSHENLRRIASAYLNAALRDASALTKLKFAQMIHNNFQSQISLPIVHQILDAALDPSTGDDLEPHELWGASYAISQLCLAKIDA</sequence>
<accession>A0A5B8XWM7</accession>